<keyword evidence="2 9" id="KW-0812">Transmembrane</keyword>
<dbReference type="PANTHER" id="PTHR13869:SF24">
    <property type="entry name" value="BASEMENT MEMBRANE-SPECIFIC HEPARAN SULFATE PROTEOGLYCAN CORE PROTEIN-LIKE"/>
    <property type="match status" value="1"/>
</dbReference>
<evidence type="ECO:0000256" key="9">
    <source>
        <dbReference type="SAM" id="Phobius"/>
    </source>
</evidence>
<dbReference type="InterPro" id="IPR000920">
    <property type="entry name" value="Myelin_P0-rel"/>
</dbReference>
<feature type="transmembrane region" description="Helical" evidence="9">
    <location>
        <begin position="393"/>
        <end position="413"/>
    </location>
</feature>
<dbReference type="Proteomes" id="UP001634394">
    <property type="component" value="Unassembled WGS sequence"/>
</dbReference>
<evidence type="ECO:0000313" key="11">
    <source>
        <dbReference type="Proteomes" id="UP001634394"/>
    </source>
</evidence>
<keyword evidence="11" id="KW-1185">Reference proteome</keyword>
<keyword evidence="6" id="KW-1015">Disulfide bond</keyword>
<feature type="non-terminal residue" evidence="10">
    <location>
        <position position="1"/>
    </location>
</feature>
<evidence type="ECO:0000256" key="7">
    <source>
        <dbReference type="ARBA" id="ARBA00023319"/>
    </source>
</evidence>
<sequence length="700" mass="78391">DVPTDVDGYVLDAIAGKTFLVKTWADYRTLKSFTVLRNSTIRLTMIWMKSNPTISKDTYGSIILQYDNVTLEMSLILDNYRKEDEGIYYVDETLAGTGQNDLERYDGNWTFKLNVIERSEVQKYDVGELFKMNFKKLSIQHSLYHYDQLVVENILLCNVAMHSHLHGRLRCRIDGNKHVIIIKNVTQRDVGLYTVVGTNNSSNNVNKRYYLNVTDKATNANTGKTVTIDWFYSNRAINRTLRIIHPNNGIMMTLPANNTPQIVTAFRNRLIYRGDVARCYISLTLKNIGESDTGFYKIQTLYGTSVSGWKHLRVRGVPPTSKKLTESTPALTNGTTTDSNSTTGPSLIPTAEKLGTEEYTTSLSPTVRLTSANPSIPCEYNVKETTSSTLLHVMYVVIGAMVLIIMMISCLIWNQRSNRYNLKAVQRLVLATSSSTLNSAPSAIRNQLPKAIVDEEGLCRLIRSTSFGNVQSVLKYRSNPNYSPSCDAQSTFAMSVPILEDDEPGLACKNMVASKESNTISIQTPSYTRDNNMCGLLEGCPTACISSSAARNAAVDPSQPDQLPNYPYAKVKNGSRSTFTNNNQFAIYSVPGGEFTDGYKMVNFALRNEPRNTFQNMKIVSESTIPLNNSLQEDNIGNNNARDAMYDDGYEICGNTKHMSYMEHTKVSEDEGAKRGKDQEPKNCMIPRCPMHSDYTDIKI</sequence>
<dbReference type="EMBL" id="JBJQND010000004">
    <property type="protein sequence ID" value="KAL3879414.1"/>
    <property type="molecule type" value="Genomic_DNA"/>
</dbReference>
<gene>
    <name evidence="10" type="ORF">ACJMK2_031712</name>
</gene>
<protein>
    <submittedName>
        <fullName evidence="10">Uncharacterized protein</fullName>
    </submittedName>
</protein>
<evidence type="ECO:0000313" key="10">
    <source>
        <dbReference type="EMBL" id="KAL3879414.1"/>
    </source>
</evidence>
<accession>A0ABD3WZL0</accession>
<evidence type="ECO:0000256" key="3">
    <source>
        <dbReference type="ARBA" id="ARBA00022729"/>
    </source>
</evidence>
<evidence type="ECO:0000256" key="4">
    <source>
        <dbReference type="ARBA" id="ARBA00022989"/>
    </source>
</evidence>
<feature type="region of interest" description="Disordered" evidence="8">
    <location>
        <begin position="318"/>
        <end position="346"/>
    </location>
</feature>
<feature type="compositionally biased region" description="Low complexity" evidence="8">
    <location>
        <begin position="332"/>
        <end position="344"/>
    </location>
</feature>
<dbReference type="Gene3D" id="2.60.40.10">
    <property type="entry name" value="Immunoglobulins"/>
    <property type="match status" value="1"/>
</dbReference>
<name>A0ABD3WZL0_SINWO</name>
<dbReference type="GO" id="GO:0016020">
    <property type="term" value="C:membrane"/>
    <property type="evidence" value="ECO:0007669"/>
    <property type="project" value="UniProtKB-SubCell"/>
</dbReference>
<evidence type="ECO:0000256" key="6">
    <source>
        <dbReference type="ARBA" id="ARBA00023157"/>
    </source>
</evidence>
<comment type="caution">
    <text evidence="10">The sequence shown here is derived from an EMBL/GenBank/DDBJ whole genome shotgun (WGS) entry which is preliminary data.</text>
</comment>
<evidence type="ECO:0000256" key="1">
    <source>
        <dbReference type="ARBA" id="ARBA00004370"/>
    </source>
</evidence>
<keyword evidence="5 9" id="KW-0472">Membrane</keyword>
<evidence type="ECO:0000256" key="8">
    <source>
        <dbReference type="SAM" id="MobiDB-lite"/>
    </source>
</evidence>
<proteinExistence type="predicted"/>
<organism evidence="10 11">
    <name type="scientific">Sinanodonta woodiana</name>
    <name type="common">Chinese pond mussel</name>
    <name type="synonym">Anodonta woodiana</name>
    <dbReference type="NCBI Taxonomy" id="1069815"/>
    <lineage>
        <taxon>Eukaryota</taxon>
        <taxon>Metazoa</taxon>
        <taxon>Spiralia</taxon>
        <taxon>Lophotrochozoa</taxon>
        <taxon>Mollusca</taxon>
        <taxon>Bivalvia</taxon>
        <taxon>Autobranchia</taxon>
        <taxon>Heteroconchia</taxon>
        <taxon>Palaeoheterodonta</taxon>
        <taxon>Unionida</taxon>
        <taxon>Unionoidea</taxon>
        <taxon>Unionidae</taxon>
        <taxon>Unioninae</taxon>
        <taxon>Sinanodonta</taxon>
    </lineage>
</organism>
<keyword evidence="4 9" id="KW-1133">Transmembrane helix</keyword>
<evidence type="ECO:0000256" key="2">
    <source>
        <dbReference type="ARBA" id="ARBA00022692"/>
    </source>
</evidence>
<keyword evidence="3" id="KW-0732">Signal</keyword>
<evidence type="ECO:0000256" key="5">
    <source>
        <dbReference type="ARBA" id="ARBA00023136"/>
    </source>
</evidence>
<dbReference type="AlphaFoldDB" id="A0ABD3WZL0"/>
<comment type="subcellular location">
    <subcellularLocation>
        <location evidence="1">Membrane</location>
    </subcellularLocation>
</comment>
<dbReference type="InterPro" id="IPR013783">
    <property type="entry name" value="Ig-like_fold"/>
</dbReference>
<dbReference type="PANTHER" id="PTHR13869">
    <property type="entry name" value="MYELIN P0 RELATED"/>
    <property type="match status" value="1"/>
</dbReference>
<dbReference type="InterPro" id="IPR036179">
    <property type="entry name" value="Ig-like_dom_sf"/>
</dbReference>
<reference evidence="10 11" key="1">
    <citation type="submission" date="2024-11" db="EMBL/GenBank/DDBJ databases">
        <title>Chromosome-level genome assembly of the freshwater bivalve Anodonta woodiana.</title>
        <authorList>
            <person name="Chen X."/>
        </authorList>
    </citation>
    <scope>NUCLEOTIDE SEQUENCE [LARGE SCALE GENOMIC DNA]</scope>
    <source>
        <strain evidence="10">MN2024</strain>
        <tissue evidence="10">Gills</tissue>
    </source>
</reference>
<dbReference type="SUPFAM" id="SSF48726">
    <property type="entry name" value="Immunoglobulin"/>
    <property type="match status" value="2"/>
</dbReference>
<keyword evidence="7" id="KW-0393">Immunoglobulin domain</keyword>